<gene>
    <name evidence="2" type="ORF">AVDCRST_MAG45-442</name>
</gene>
<reference evidence="2" key="1">
    <citation type="submission" date="2020-02" db="EMBL/GenBank/DDBJ databases">
        <authorList>
            <person name="Meier V. D."/>
        </authorList>
    </citation>
    <scope>NUCLEOTIDE SEQUENCE</scope>
    <source>
        <strain evidence="2">AVDCRST_MAG45</strain>
    </source>
</reference>
<feature type="compositionally biased region" description="Low complexity" evidence="1">
    <location>
        <begin position="77"/>
        <end position="89"/>
    </location>
</feature>
<feature type="compositionally biased region" description="Basic residues" evidence="1">
    <location>
        <begin position="41"/>
        <end position="57"/>
    </location>
</feature>
<dbReference type="AlphaFoldDB" id="A0A6J4S453"/>
<feature type="non-terminal residue" evidence="2">
    <location>
        <position position="1"/>
    </location>
</feature>
<sequence length="161" mass="17912">AQPHHRRHHHPPHRSGCSGRAEVHRGGHPSLRRGRLGDPRRGHRRPRQAGVRAARRRVPGELVAERDQHRHPEVLPRSARLARARALGQADDRPRHRTDRRDGPSGRVLRLGRGRRGLRGRAHARAAPPDGGLQLAGVVQRRLEGAGRGAVLGLLHPLRRG</sequence>
<organism evidence="2">
    <name type="scientific">uncultured Solirubrobacterales bacterium</name>
    <dbReference type="NCBI Taxonomy" id="768556"/>
    <lineage>
        <taxon>Bacteria</taxon>
        <taxon>Bacillati</taxon>
        <taxon>Actinomycetota</taxon>
        <taxon>Thermoleophilia</taxon>
        <taxon>Solirubrobacterales</taxon>
        <taxon>environmental samples</taxon>
    </lineage>
</organism>
<proteinExistence type="predicted"/>
<feature type="compositionally biased region" description="Basic and acidic residues" evidence="1">
    <location>
        <begin position="90"/>
        <end position="104"/>
    </location>
</feature>
<dbReference type="EC" id="1.17.4.1" evidence="2"/>
<feature type="compositionally biased region" description="Basic residues" evidence="1">
    <location>
        <begin position="1"/>
        <end position="13"/>
    </location>
</feature>
<dbReference type="GO" id="GO:0004748">
    <property type="term" value="F:ribonucleoside-diphosphate reductase activity, thioredoxin disulfide as acceptor"/>
    <property type="evidence" value="ECO:0007669"/>
    <property type="project" value="UniProtKB-EC"/>
</dbReference>
<accession>A0A6J4S453</accession>
<feature type="compositionally biased region" description="Basic residues" evidence="1">
    <location>
        <begin position="110"/>
        <end position="124"/>
    </location>
</feature>
<name>A0A6J4S453_9ACTN</name>
<keyword evidence="2" id="KW-0560">Oxidoreductase</keyword>
<evidence type="ECO:0000313" key="2">
    <source>
        <dbReference type="EMBL" id="CAA9485849.1"/>
    </source>
</evidence>
<feature type="region of interest" description="Disordered" evidence="1">
    <location>
        <begin position="1"/>
        <end position="131"/>
    </location>
</feature>
<feature type="non-terminal residue" evidence="2">
    <location>
        <position position="161"/>
    </location>
</feature>
<dbReference type="EMBL" id="CADCVU010000042">
    <property type="protein sequence ID" value="CAA9485849.1"/>
    <property type="molecule type" value="Genomic_DNA"/>
</dbReference>
<protein>
    <submittedName>
        <fullName evidence="2">Ribonucleotide reductase of class II (Coenzyme B12-dependent)</fullName>
        <ecNumber evidence="2">1.17.4.1</ecNumber>
    </submittedName>
</protein>
<evidence type="ECO:0000256" key="1">
    <source>
        <dbReference type="SAM" id="MobiDB-lite"/>
    </source>
</evidence>
<feature type="compositionally biased region" description="Basic and acidic residues" evidence="1">
    <location>
        <begin position="63"/>
        <end position="74"/>
    </location>
</feature>